<keyword evidence="3" id="KW-1185">Reference proteome</keyword>
<organism evidence="2 3">
    <name type="scientific">Cronartium quercuum f. sp. fusiforme G11</name>
    <dbReference type="NCBI Taxonomy" id="708437"/>
    <lineage>
        <taxon>Eukaryota</taxon>
        <taxon>Fungi</taxon>
        <taxon>Dikarya</taxon>
        <taxon>Basidiomycota</taxon>
        <taxon>Pucciniomycotina</taxon>
        <taxon>Pucciniomycetes</taxon>
        <taxon>Pucciniales</taxon>
        <taxon>Coleosporiaceae</taxon>
        <taxon>Cronartium</taxon>
    </lineage>
</organism>
<reference evidence="2" key="1">
    <citation type="submission" date="2013-11" db="EMBL/GenBank/DDBJ databases">
        <title>Genome sequence of the fusiform rust pathogen reveals effectors for host alternation and coevolution with pine.</title>
        <authorList>
            <consortium name="DOE Joint Genome Institute"/>
            <person name="Smith K."/>
            <person name="Pendleton A."/>
            <person name="Kubisiak T."/>
            <person name="Anderson C."/>
            <person name="Salamov A."/>
            <person name="Aerts A."/>
            <person name="Riley R."/>
            <person name="Clum A."/>
            <person name="Lindquist E."/>
            <person name="Ence D."/>
            <person name="Campbell M."/>
            <person name="Kronenberg Z."/>
            <person name="Feau N."/>
            <person name="Dhillon B."/>
            <person name="Hamelin R."/>
            <person name="Burleigh J."/>
            <person name="Smith J."/>
            <person name="Yandell M."/>
            <person name="Nelson C."/>
            <person name="Grigoriev I."/>
            <person name="Davis J."/>
        </authorList>
    </citation>
    <scope>NUCLEOTIDE SEQUENCE</scope>
    <source>
        <strain evidence="2">G11</strain>
    </source>
</reference>
<evidence type="ECO:0000313" key="3">
    <source>
        <dbReference type="Proteomes" id="UP000886653"/>
    </source>
</evidence>
<evidence type="ECO:0000256" key="1">
    <source>
        <dbReference type="SAM" id="MobiDB-lite"/>
    </source>
</evidence>
<dbReference type="EMBL" id="MU167273">
    <property type="protein sequence ID" value="KAG0145601.1"/>
    <property type="molecule type" value="Genomic_DNA"/>
</dbReference>
<gene>
    <name evidence="2" type="ORF">CROQUDRAFT_705276</name>
</gene>
<evidence type="ECO:0000313" key="2">
    <source>
        <dbReference type="EMBL" id="KAG0145601.1"/>
    </source>
</evidence>
<protein>
    <submittedName>
        <fullName evidence="2">Uncharacterized protein</fullName>
    </submittedName>
</protein>
<feature type="region of interest" description="Disordered" evidence="1">
    <location>
        <begin position="1"/>
        <end position="30"/>
    </location>
</feature>
<comment type="caution">
    <text evidence="2">The sequence shown here is derived from an EMBL/GenBank/DDBJ whole genome shotgun (WGS) entry which is preliminary data.</text>
</comment>
<dbReference type="AlphaFoldDB" id="A0A9P6NEY8"/>
<accession>A0A9P6NEY8</accession>
<sequence length="100" mass="11086">MSPLFQKPKSPTTELGGIGSEIPSDDYKIPDPIGRPGCCEEIASQSPGCAPMLTGNQLRPGQQSLLTFLKFSSPWDALFFRKHRPKPNYEDLPEKLDLLL</sequence>
<proteinExistence type="predicted"/>
<name>A0A9P6NEY8_9BASI</name>
<dbReference type="Proteomes" id="UP000886653">
    <property type="component" value="Unassembled WGS sequence"/>
</dbReference>